<keyword evidence="3" id="KW-1185">Reference proteome</keyword>
<dbReference type="Proteomes" id="UP000475862">
    <property type="component" value="Unassembled WGS sequence"/>
</dbReference>
<evidence type="ECO:0000313" key="2">
    <source>
        <dbReference type="EMBL" id="KAE9536416.1"/>
    </source>
</evidence>
<reference evidence="2 3" key="1">
    <citation type="submission" date="2019-08" db="EMBL/GenBank/DDBJ databases">
        <title>The genome of the soybean aphid Biotype 1, its phylome, world population structure and adaptation to the North American continent.</title>
        <authorList>
            <person name="Giordano R."/>
            <person name="Donthu R.K."/>
            <person name="Hernandez A.G."/>
            <person name="Wright C.L."/>
            <person name="Zimin A.V."/>
        </authorList>
    </citation>
    <scope>NUCLEOTIDE SEQUENCE [LARGE SCALE GENOMIC DNA]</scope>
    <source>
        <tissue evidence="2">Whole aphids</tissue>
    </source>
</reference>
<evidence type="ECO:0000313" key="3">
    <source>
        <dbReference type="Proteomes" id="UP000475862"/>
    </source>
</evidence>
<dbReference type="EMBL" id="VYZN01000023">
    <property type="protein sequence ID" value="KAE9536416.1"/>
    <property type="molecule type" value="Genomic_DNA"/>
</dbReference>
<feature type="transmembrane region" description="Helical" evidence="1">
    <location>
        <begin position="158"/>
        <end position="175"/>
    </location>
</feature>
<feature type="transmembrane region" description="Helical" evidence="1">
    <location>
        <begin position="195"/>
        <end position="212"/>
    </location>
</feature>
<dbReference type="AlphaFoldDB" id="A0A6G0TNX3"/>
<gene>
    <name evidence="2" type="ORF">AGLY_007205</name>
</gene>
<name>A0A6G0TNX3_APHGL</name>
<sequence>MYRLRVLGCTESANVVRLQYAFEGKLTLIRILGLKQYDTQYTDGQVDNALLYGRVGHYNECVKFECNDRYHCTRKTILMICQPRIYFSLGGEKGDLCLNELNTLKLNYVQKINNFVRQFVILGVNLYFLLNKQHFADIYDLEEFLSILELQTLIKKKSCLCILIIFEILIRIYGLNFDFKISETFKNFNYIKKMTIYQLFNWFSFKIYHYIVQRFRKNLIIKKNVTNDFQVNKKNTVKN</sequence>
<protein>
    <submittedName>
        <fullName evidence="2">Uncharacterized protein</fullName>
    </submittedName>
</protein>
<keyword evidence="1" id="KW-0812">Transmembrane</keyword>
<proteinExistence type="predicted"/>
<evidence type="ECO:0000256" key="1">
    <source>
        <dbReference type="SAM" id="Phobius"/>
    </source>
</evidence>
<keyword evidence="1" id="KW-1133">Transmembrane helix</keyword>
<organism evidence="2 3">
    <name type="scientific">Aphis glycines</name>
    <name type="common">Soybean aphid</name>
    <dbReference type="NCBI Taxonomy" id="307491"/>
    <lineage>
        <taxon>Eukaryota</taxon>
        <taxon>Metazoa</taxon>
        <taxon>Ecdysozoa</taxon>
        <taxon>Arthropoda</taxon>
        <taxon>Hexapoda</taxon>
        <taxon>Insecta</taxon>
        <taxon>Pterygota</taxon>
        <taxon>Neoptera</taxon>
        <taxon>Paraneoptera</taxon>
        <taxon>Hemiptera</taxon>
        <taxon>Sternorrhyncha</taxon>
        <taxon>Aphidomorpha</taxon>
        <taxon>Aphidoidea</taxon>
        <taxon>Aphididae</taxon>
        <taxon>Aphidini</taxon>
        <taxon>Aphis</taxon>
        <taxon>Aphis</taxon>
    </lineage>
</organism>
<accession>A0A6G0TNX3</accession>
<keyword evidence="1" id="KW-0472">Membrane</keyword>
<comment type="caution">
    <text evidence="2">The sequence shown here is derived from an EMBL/GenBank/DDBJ whole genome shotgun (WGS) entry which is preliminary data.</text>
</comment>